<reference evidence="2" key="1">
    <citation type="submission" date="2016-10" db="EMBL/GenBank/DDBJ databases">
        <authorList>
            <person name="Varghese N."/>
            <person name="Submissions S."/>
        </authorList>
    </citation>
    <scope>NUCLEOTIDE SEQUENCE [LARGE SCALE GENOMIC DNA]</scope>
    <source>
        <strain evidence="2">DSM 44675</strain>
    </source>
</reference>
<dbReference type="SUPFAM" id="SSF53335">
    <property type="entry name" value="S-adenosyl-L-methionine-dependent methyltransferases"/>
    <property type="match status" value="1"/>
</dbReference>
<dbReference type="RefSeq" id="WP_143187345.1">
    <property type="nucleotide sequence ID" value="NZ_FOAW01000030.1"/>
</dbReference>
<evidence type="ECO:0008006" key="3">
    <source>
        <dbReference type="Google" id="ProtNLM"/>
    </source>
</evidence>
<accession>A0A1H7X0W9</accession>
<protein>
    <recommendedName>
        <fullName evidence="3">Methyltransferase domain-containing protein</fullName>
    </recommendedName>
</protein>
<dbReference type="InterPro" id="IPR029063">
    <property type="entry name" value="SAM-dependent_MTases_sf"/>
</dbReference>
<name>A0A1H7X0W9_9NOCA</name>
<proteinExistence type="predicted"/>
<dbReference type="AlphaFoldDB" id="A0A1H7X0W9"/>
<organism evidence="1 2">
    <name type="scientific">Rhodococcus maanshanensis</name>
    <dbReference type="NCBI Taxonomy" id="183556"/>
    <lineage>
        <taxon>Bacteria</taxon>
        <taxon>Bacillati</taxon>
        <taxon>Actinomycetota</taxon>
        <taxon>Actinomycetes</taxon>
        <taxon>Mycobacteriales</taxon>
        <taxon>Nocardiaceae</taxon>
        <taxon>Rhodococcus</taxon>
    </lineage>
</organism>
<dbReference type="Proteomes" id="UP000198677">
    <property type="component" value="Unassembled WGS sequence"/>
</dbReference>
<sequence length="85" mass="8997">MRNYAQSVLGHDMPDELQRLRLLESFTDPVTLPVLESLGVGSTWRCLDVGAGAGSVARSLAFSAADGSVIATDVEFASCRPISTI</sequence>
<keyword evidence="2" id="KW-1185">Reference proteome</keyword>
<evidence type="ECO:0000313" key="2">
    <source>
        <dbReference type="Proteomes" id="UP000198677"/>
    </source>
</evidence>
<gene>
    <name evidence="1" type="ORF">SAMN05444583_13011</name>
</gene>
<dbReference type="Gene3D" id="3.40.50.150">
    <property type="entry name" value="Vaccinia Virus protein VP39"/>
    <property type="match status" value="1"/>
</dbReference>
<evidence type="ECO:0000313" key="1">
    <source>
        <dbReference type="EMBL" id="SEM27522.1"/>
    </source>
</evidence>
<dbReference type="EMBL" id="FOAW01000030">
    <property type="protein sequence ID" value="SEM27522.1"/>
    <property type="molecule type" value="Genomic_DNA"/>
</dbReference>